<dbReference type="InterPro" id="IPR015655">
    <property type="entry name" value="PP2C"/>
</dbReference>
<reference evidence="14 15" key="1">
    <citation type="submission" date="2017-09" db="EMBL/GenBank/DDBJ databases">
        <authorList>
            <consortium name="International Durum Wheat Genome Sequencing Consortium (IDWGSC)"/>
            <person name="Milanesi L."/>
        </authorList>
    </citation>
    <scope>NUCLEOTIDE SEQUENCE [LARGE SCALE GENOMIC DNA]</scope>
    <source>
        <strain evidence="15">cv. Svevo</strain>
    </source>
</reference>
<dbReference type="GO" id="GO:0004722">
    <property type="term" value="F:protein serine/threonine phosphatase activity"/>
    <property type="evidence" value="ECO:0007669"/>
    <property type="project" value="UniProtKB-EC"/>
</dbReference>
<evidence type="ECO:0000256" key="9">
    <source>
        <dbReference type="ARBA" id="ARBA00023211"/>
    </source>
</evidence>
<dbReference type="Gene3D" id="3.60.40.10">
    <property type="entry name" value="PPM-type phosphatase domain"/>
    <property type="match status" value="1"/>
</dbReference>
<dbReference type="PANTHER" id="PTHR13832">
    <property type="entry name" value="PROTEIN PHOSPHATASE 2C"/>
    <property type="match status" value="1"/>
</dbReference>
<dbReference type="CDD" id="cd00143">
    <property type="entry name" value="PP2Cc"/>
    <property type="match status" value="1"/>
</dbReference>
<evidence type="ECO:0000256" key="8">
    <source>
        <dbReference type="ARBA" id="ARBA00022912"/>
    </source>
</evidence>
<dbReference type="InterPro" id="IPR036457">
    <property type="entry name" value="PPM-type-like_dom_sf"/>
</dbReference>
<proteinExistence type="inferred from homology"/>
<comment type="cofactor">
    <cofactor evidence="1">
        <name>Mn(2+)</name>
        <dbReference type="ChEBI" id="CHEBI:29035"/>
    </cofactor>
</comment>
<evidence type="ECO:0000256" key="5">
    <source>
        <dbReference type="ARBA" id="ARBA00022723"/>
    </source>
</evidence>
<evidence type="ECO:0000256" key="7">
    <source>
        <dbReference type="ARBA" id="ARBA00022842"/>
    </source>
</evidence>
<keyword evidence="5" id="KW-0479">Metal-binding</keyword>
<evidence type="ECO:0000256" key="6">
    <source>
        <dbReference type="ARBA" id="ARBA00022801"/>
    </source>
</evidence>
<accession>A0A9R0XSS3</accession>
<comment type="catalytic activity">
    <reaction evidence="10">
        <text>O-phospho-L-seryl-[protein] + H2O = L-seryl-[protein] + phosphate</text>
        <dbReference type="Rhea" id="RHEA:20629"/>
        <dbReference type="Rhea" id="RHEA-COMP:9863"/>
        <dbReference type="Rhea" id="RHEA-COMP:11604"/>
        <dbReference type="ChEBI" id="CHEBI:15377"/>
        <dbReference type="ChEBI" id="CHEBI:29999"/>
        <dbReference type="ChEBI" id="CHEBI:43474"/>
        <dbReference type="ChEBI" id="CHEBI:83421"/>
        <dbReference type="EC" id="3.1.3.16"/>
    </reaction>
</comment>
<dbReference type="Gramene" id="TRITD6Av1G007120.1">
    <property type="protein sequence ID" value="TRITD6Av1G007120.1"/>
    <property type="gene ID" value="TRITD6Av1G007120"/>
</dbReference>
<name>A0A9R0XSS3_TRITD</name>
<keyword evidence="6 12" id="KW-0378">Hydrolase</keyword>
<comment type="similarity">
    <text evidence="3 12">Belongs to the PP2C family.</text>
</comment>
<dbReference type="Proteomes" id="UP000324705">
    <property type="component" value="Chromosome 6A"/>
</dbReference>
<dbReference type="EC" id="3.1.3.16" evidence="4"/>
<keyword evidence="8 12" id="KW-0904">Protein phosphatase</keyword>
<keyword evidence="9" id="KW-0464">Manganese</keyword>
<dbReference type="OMA" id="AFWDTIS"/>
<dbReference type="SMART" id="SM00332">
    <property type="entry name" value="PP2Cc"/>
    <property type="match status" value="1"/>
</dbReference>
<gene>
    <name evidence="14" type="ORF">TRITD_6Av1G007120</name>
</gene>
<dbReference type="AlphaFoldDB" id="A0A9R0XSS3"/>
<evidence type="ECO:0000256" key="3">
    <source>
        <dbReference type="ARBA" id="ARBA00006702"/>
    </source>
</evidence>
<dbReference type="EMBL" id="LT934121">
    <property type="protein sequence ID" value="VAI41899.1"/>
    <property type="molecule type" value="Genomic_DNA"/>
</dbReference>
<comment type="catalytic activity">
    <reaction evidence="11">
        <text>O-phospho-L-threonyl-[protein] + H2O = L-threonyl-[protein] + phosphate</text>
        <dbReference type="Rhea" id="RHEA:47004"/>
        <dbReference type="Rhea" id="RHEA-COMP:11060"/>
        <dbReference type="Rhea" id="RHEA-COMP:11605"/>
        <dbReference type="ChEBI" id="CHEBI:15377"/>
        <dbReference type="ChEBI" id="CHEBI:30013"/>
        <dbReference type="ChEBI" id="CHEBI:43474"/>
        <dbReference type="ChEBI" id="CHEBI:61977"/>
        <dbReference type="EC" id="3.1.3.16"/>
    </reaction>
</comment>
<dbReference type="SUPFAM" id="SSF81606">
    <property type="entry name" value="PP2C-like"/>
    <property type="match status" value="1"/>
</dbReference>
<dbReference type="PROSITE" id="PS01032">
    <property type="entry name" value="PPM_1"/>
    <property type="match status" value="1"/>
</dbReference>
<dbReference type="InterPro" id="IPR000222">
    <property type="entry name" value="PP2C_BS"/>
</dbReference>
<evidence type="ECO:0000256" key="1">
    <source>
        <dbReference type="ARBA" id="ARBA00001936"/>
    </source>
</evidence>
<evidence type="ECO:0000313" key="14">
    <source>
        <dbReference type="EMBL" id="VAI41899.1"/>
    </source>
</evidence>
<dbReference type="PANTHER" id="PTHR13832:SF285">
    <property type="entry name" value="PROTEIN PHOSPHATASE 2C 22-RELATED"/>
    <property type="match status" value="1"/>
</dbReference>
<sequence length="327" mass="35769">MVFVLVSGEANPTMGQGPSVSDENSRIEYAVGSRKGSNPDMEDAHSTILDLDDSSSTSFFGVYDGHGGANVALYCAKRLHNELVNDEDYLTDLEEAMGRAFSSMDEQMQANDEWRALANPPHVGLKLLDCMKTAPCVKGTPYLEGTTACVVLIKGDQIIVGNVGNTSCVLSRGQEAIVLSTDHTPGNVDERVRILNSDGAVVRVRDTYLIDGIFPLSRSIGDFRFKSNECLLRTQQIVTCTPSIRTEEITDDTKYLLIASSAFWDTISCQSAVNYLRQYSGSYSLASICDKLLNQIKNPVDNLTLMLIYFKPSARLPPTAPPAPMVY</sequence>
<dbReference type="PROSITE" id="PS51746">
    <property type="entry name" value="PPM_2"/>
    <property type="match status" value="1"/>
</dbReference>
<keyword evidence="7" id="KW-0460">Magnesium</keyword>
<evidence type="ECO:0000256" key="10">
    <source>
        <dbReference type="ARBA" id="ARBA00047761"/>
    </source>
</evidence>
<evidence type="ECO:0000256" key="11">
    <source>
        <dbReference type="ARBA" id="ARBA00048336"/>
    </source>
</evidence>
<dbReference type="InterPro" id="IPR001932">
    <property type="entry name" value="PPM-type_phosphatase-like_dom"/>
</dbReference>
<dbReference type="GO" id="GO:0046872">
    <property type="term" value="F:metal ion binding"/>
    <property type="evidence" value="ECO:0007669"/>
    <property type="project" value="UniProtKB-KW"/>
</dbReference>
<evidence type="ECO:0000256" key="4">
    <source>
        <dbReference type="ARBA" id="ARBA00013081"/>
    </source>
</evidence>
<protein>
    <recommendedName>
        <fullName evidence="4">protein-serine/threonine phosphatase</fullName>
        <ecNumber evidence="4">3.1.3.16</ecNumber>
    </recommendedName>
</protein>
<evidence type="ECO:0000313" key="15">
    <source>
        <dbReference type="Proteomes" id="UP000324705"/>
    </source>
</evidence>
<evidence type="ECO:0000256" key="2">
    <source>
        <dbReference type="ARBA" id="ARBA00001946"/>
    </source>
</evidence>
<comment type="cofactor">
    <cofactor evidence="2">
        <name>Mg(2+)</name>
        <dbReference type="ChEBI" id="CHEBI:18420"/>
    </cofactor>
</comment>
<feature type="domain" description="PPM-type phosphatase" evidence="13">
    <location>
        <begin position="28"/>
        <end position="310"/>
    </location>
</feature>
<organism evidence="14 15">
    <name type="scientific">Triticum turgidum subsp. durum</name>
    <name type="common">Durum wheat</name>
    <name type="synonym">Triticum durum</name>
    <dbReference type="NCBI Taxonomy" id="4567"/>
    <lineage>
        <taxon>Eukaryota</taxon>
        <taxon>Viridiplantae</taxon>
        <taxon>Streptophyta</taxon>
        <taxon>Embryophyta</taxon>
        <taxon>Tracheophyta</taxon>
        <taxon>Spermatophyta</taxon>
        <taxon>Magnoliopsida</taxon>
        <taxon>Liliopsida</taxon>
        <taxon>Poales</taxon>
        <taxon>Poaceae</taxon>
        <taxon>BOP clade</taxon>
        <taxon>Pooideae</taxon>
        <taxon>Triticodae</taxon>
        <taxon>Triticeae</taxon>
        <taxon>Triticinae</taxon>
        <taxon>Triticum</taxon>
    </lineage>
</organism>
<evidence type="ECO:0000256" key="12">
    <source>
        <dbReference type="RuleBase" id="RU003465"/>
    </source>
</evidence>
<dbReference type="Pfam" id="PF00481">
    <property type="entry name" value="PP2C"/>
    <property type="match status" value="1"/>
</dbReference>
<evidence type="ECO:0000259" key="13">
    <source>
        <dbReference type="PROSITE" id="PS51746"/>
    </source>
</evidence>
<keyword evidence="15" id="KW-1185">Reference proteome</keyword>